<organism evidence="1 2">
    <name type="scientific">Xenorhabdus kozodoii</name>
    <dbReference type="NCBI Taxonomy" id="351676"/>
    <lineage>
        <taxon>Bacteria</taxon>
        <taxon>Pseudomonadati</taxon>
        <taxon>Pseudomonadota</taxon>
        <taxon>Gammaproteobacteria</taxon>
        <taxon>Enterobacterales</taxon>
        <taxon>Morganellaceae</taxon>
        <taxon>Xenorhabdus</taxon>
    </lineage>
</organism>
<accession>A0A2D0LI53</accession>
<dbReference type="OrthoDB" id="6438278at2"/>
<dbReference type="EMBL" id="NJCX01000001">
    <property type="protein sequence ID" value="PHM75260.1"/>
    <property type="molecule type" value="Genomic_DNA"/>
</dbReference>
<comment type="caution">
    <text evidence="1">The sequence shown here is derived from an EMBL/GenBank/DDBJ whole genome shotgun (WGS) entry which is preliminary data.</text>
</comment>
<dbReference type="Proteomes" id="UP000221101">
    <property type="component" value="Unassembled WGS sequence"/>
</dbReference>
<evidence type="ECO:0000313" key="2">
    <source>
        <dbReference type="Proteomes" id="UP000221101"/>
    </source>
</evidence>
<evidence type="ECO:0000313" key="1">
    <source>
        <dbReference type="EMBL" id="PHM75260.1"/>
    </source>
</evidence>
<dbReference type="AlphaFoldDB" id="A0A2D0LI53"/>
<protein>
    <submittedName>
        <fullName evidence="1">Uncharacterized protein</fullName>
    </submittedName>
</protein>
<name>A0A2D0LI53_9GAMM</name>
<sequence length="525" mass="58469">MVGNKNKIEVSIQPNADLVVGQYVSFVATLSSDKSILQLKNVIIKNASNNIKFDKETISLIYEQGSRIASAQLGFTVLTEVSGSPVKDGSPFTFEVHTDVADFNPVPFKGTVNEIDLNSLALFIEKPYLKTVVTGDDKPSEKDNFTAIHTTLKSISGKILVGTPIFVTSSVHHKMNDFQFKDANNKQEILPEKIGPNEGISISSDQHGLVKFYLYPKVSEVTSLVLQLVILNDVADIRAKKILYVANYINPGYMDSIGTPDIAGFSMGDLFANQGLAYFLTTVSSYDNVAIGDVVLFFVNGNYTGYSVTIEDEKKQLDQPSIRLPYTIFERDVLSEFSYTVIKEGGDALYSLPLPLNYVGGVPYEPDPDAKREYEPCIVHTSLGVDSEHIIPSGYGNYVNYAAIMKYPGYKYNGLFVEIVRSNTHDPKEKIIPVPLNITDITLNMYINSQNRNFVKHYTQQINLTEIGDPGNKDSIYFHIPYEDIVDVTEVGDITFDYQFYQDIDFKYGISWSANIQTTPSPGNH</sequence>
<gene>
    <name evidence="1" type="ORF">Xkoz_00276</name>
</gene>
<dbReference type="RefSeq" id="WP_099140409.1">
    <property type="nucleotide sequence ID" value="NZ_CAWNOR010000001.1"/>
</dbReference>
<keyword evidence="2" id="KW-1185">Reference proteome</keyword>
<proteinExistence type="predicted"/>
<reference evidence="1 2" key="1">
    <citation type="journal article" date="2017" name="Nat. Microbiol.">
        <title>Natural product diversity associated with the nematode symbionts Photorhabdus and Xenorhabdus.</title>
        <authorList>
            <person name="Tobias N.J."/>
            <person name="Wolff H."/>
            <person name="Djahanschiri B."/>
            <person name="Grundmann F."/>
            <person name="Kronenwerth M."/>
            <person name="Shi Y.M."/>
            <person name="Simonyi S."/>
            <person name="Grun P."/>
            <person name="Shapiro-Ilan D."/>
            <person name="Pidot S.J."/>
            <person name="Stinear T.P."/>
            <person name="Ebersberger I."/>
            <person name="Bode H.B."/>
        </authorList>
    </citation>
    <scope>NUCLEOTIDE SEQUENCE [LARGE SCALE GENOMIC DNA]</scope>
    <source>
        <strain evidence="1 2">DSM 17907</strain>
    </source>
</reference>